<feature type="domain" description="HTH hxlR-type" evidence="4">
    <location>
        <begin position="20"/>
        <end position="119"/>
    </location>
</feature>
<dbReference type="Proteomes" id="UP000326557">
    <property type="component" value="Unassembled WGS sequence"/>
</dbReference>
<protein>
    <recommendedName>
        <fullName evidence="4">HTH hxlR-type domain-containing protein</fullName>
    </recommendedName>
</protein>
<sequence>MTEEHSFNDTGECHQDTAECQRVRETLARVGDKWSVLIIMRLADAPHRFNELRRVIGGISPRILTLTLRGLERDGLITRTAYDTVPPSVEYKITELGLSLKQAVILLGKWAIDNQEPVHKARELFYKRDPANKAE</sequence>
<dbReference type="AlphaFoldDB" id="A0A5E7AJH3"/>
<reference evidence="5 6" key="1">
    <citation type="submission" date="2019-09" db="EMBL/GenBank/DDBJ databases">
        <authorList>
            <person name="Chandra G."/>
            <person name="Truman W A."/>
        </authorList>
    </citation>
    <scope>NUCLEOTIDE SEQUENCE [LARGE SCALE GENOMIC DNA]</scope>
    <source>
        <strain evidence="5">PS704</strain>
    </source>
</reference>
<evidence type="ECO:0000259" key="4">
    <source>
        <dbReference type="PROSITE" id="PS51118"/>
    </source>
</evidence>
<evidence type="ECO:0000256" key="1">
    <source>
        <dbReference type="ARBA" id="ARBA00023015"/>
    </source>
</evidence>
<keyword evidence="2" id="KW-0238">DNA-binding</keyword>
<keyword evidence="1" id="KW-0805">Transcription regulation</keyword>
<dbReference type="PANTHER" id="PTHR33204">
    <property type="entry name" value="TRANSCRIPTIONAL REGULATOR, MARR FAMILY"/>
    <property type="match status" value="1"/>
</dbReference>
<dbReference type="PROSITE" id="PS51118">
    <property type="entry name" value="HTH_HXLR"/>
    <property type="match status" value="1"/>
</dbReference>
<evidence type="ECO:0000256" key="2">
    <source>
        <dbReference type="ARBA" id="ARBA00023125"/>
    </source>
</evidence>
<evidence type="ECO:0000313" key="5">
    <source>
        <dbReference type="EMBL" id="VVN78625.1"/>
    </source>
</evidence>
<accession>A0A5E7AJH3</accession>
<keyword evidence="3" id="KW-0804">Transcription</keyword>
<dbReference type="PANTHER" id="PTHR33204:SF39">
    <property type="entry name" value="TRANSCRIPTIONAL REGULATORY PROTEIN"/>
    <property type="match status" value="1"/>
</dbReference>
<dbReference type="RefSeq" id="WP_224792439.1">
    <property type="nucleotide sequence ID" value="NZ_CABVHP010000002.1"/>
</dbReference>
<dbReference type="InterPro" id="IPR002577">
    <property type="entry name" value="HTH_HxlR"/>
</dbReference>
<evidence type="ECO:0000313" key="6">
    <source>
        <dbReference type="Proteomes" id="UP000326557"/>
    </source>
</evidence>
<dbReference type="SUPFAM" id="SSF46785">
    <property type="entry name" value="Winged helix' DNA-binding domain"/>
    <property type="match status" value="1"/>
</dbReference>
<organism evidence="5 6">
    <name type="scientific">Pseudomonas fluorescens</name>
    <dbReference type="NCBI Taxonomy" id="294"/>
    <lineage>
        <taxon>Bacteria</taxon>
        <taxon>Pseudomonadati</taxon>
        <taxon>Pseudomonadota</taxon>
        <taxon>Gammaproteobacteria</taxon>
        <taxon>Pseudomonadales</taxon>
        <taxon>Pseudomonadaceae</taxon>
        <taxon>Pseudomonas</taxon>
    </lineage>
</organism>
<dbReference type="Gene3D" id="1.10.10.10">
    <property type="entry name" value="Winged helix-like DNA-binding domain superfamily/Winged helix DNA-binding domain"/>
    <property type="match status" value="1"/>
</dbReference>
<dbReference type="InterPro" id="IPR036388">
    <property type="entry name" value="WH-like_DNA-bd_sf"/>
</dbReference>
<dbReference type="EMBL" id="CABVHP010000002">
    <property type="protein sequence ID" value="VVN78625.1"/>
    <property type="molecule type" value="Genomic_DNA"/>
</dbReference>
<name>A0A5E7AJH3_PSEFL</name>
<dbReference type="GO" id="GO:0003677">
    <property type="term" value="F:DNA binding"/>
    <property type="evidence" value="ECO:0007669"/>
    <property type="project" value="UniProtKB-KW"/>
</dbReference>
<evidence type="ECO:0000256" key="3">
    <source>
        <dbReference type="ARBA" id="ARBA00023163"/>
    </source>
</evidence>
<proteinExistence type="predicted"/>
<dbReference type="Pfam" id="PF01638">
    <property type="entry name" value="HxlR"/>
    <property type="match status" value="1"/>
</dbReference>
<gene>
    <name evidence="5" type="ORF">PS704_00913</name>
</gene>
<dbReference type="InterPro" id="IPR036390">
    <property type="entry name" value="WH_DNA-bd_sf"/>
</dbReference>